<dbReference type="InterPro" id="IPR019285">
    <property type="entry name" value="DUF2336"/>
</dbReference>
<evidence type="ECO:0000313" key="2">
    <source>
        <dbReference type="Proteomes" id="UP000319148"/>
    </source>
</evidence>
<protein>
    <submittedName>
        <fullName evidence="1">DUF2336 domain-containing protein</fullName>
    </submittedName>
</protein>
<dbReference type="AlphaFoldDB" id="A0A501PRK4"/>
<proteinExistence type="predicted"/>
<dbReference type="EMBL" id="VFIY01000004">
    <property type="protein sequence ID" value="TPD62594.1"/>
    <property type="molecule type" value="Genomic_DNA"/>
</dbReference>
<comment type="caution">
    <text evidence="1">The sequence shown here is derived from an EMBL/GenBank/DDBJ whole genome shotgun (WGS) entry which is preliminary data.</text>
</comment>
<name>A0A501PRK4_9PROT</name>
<dbReference type="Proteomes" id="UP000319148">
    <property type="component" value="Unassembled WGS sequence"/>
</dbReference>
<dbReference type="RefSeq" id="WP_139937844.1">
    <property type="nucleotide sequence ID" value="NZ_JBHSYP010000022.1"/>
</dbReference>
<keyword evidence="2" id="KW-1185">Reference proteome</keyword>
<dbReference type="OrthoDB" id="8194627at2"/>
<dbReference type="Pfam" id="PF10098">
    <property type="entry name" value="DUF2336"/>
    <property type="match status" value="1"/>
</dbReference>
<evidence type="ECO:0000313" key="1">
    <source>
        <dbReference type="EMBL" id="TPD62594.1"/>
    </source>
</evidence>
<reference evidence="2" key="1">
    <citation type="submission" date="2019-06" db="EMBL/GenBank/DDBJ databases">
        <title>The complete genome of Emcibacter congregatus ZYLT.</title>
        <authorList>
            <person name="Zhao Z."/>
        </authorList>
    </citation>
    <scope>NUCLEOTIDE SEQUENCE [LARGE SCALE GENOMIC DNA]</scope>
    <source>
        <strain evidence="2">MCCC 1A06723</strain>
    </source>
</reference>
<accession>A0A501PRK4</accession>
<sequence>MASVNNTLDGEVTGLIKLAHEKSISGRSELFESIADLLERRHDDLSGKEVSLMTEILGTLFHHVEMEVRKKLAERLATRMDTSVDLIILLANDEIEVARPVLMLSKLLDDKNLIKIIRHKTIQHQLSITARKHLSSGVCRELITTGNDRVVVSLLSNKDANIDNETLAGLVEQSRNREEIQAPLINREDLPRELCAQMYQWVSDSLKEIILDTHSMSVEDINDIVSGTLREIETEDEKRAGLLSAEENLIEKLSKAGKLGPAFLMKSLSQGQVSLFEAGFAKLANIPKDIMSSILYDRGSEALAIACRAINIDRSVFLTIYRMTREARDMETKLSQEEIDRAYDRFNNMEPRRAQLTLHSWVQDASKSPLF</sequence>
<gene>
    <name evidence="1" type="ORF">FIV46_00490</name>
</gene>
<organism evidence="1 2">
    <name type="scientific">Emcibacter nanhaiensis</name>
    <dbReference type="NCBI Taxonomy" id="1505037"/>
    <lineage>
        <taxon>Bacteria</taxon>
        <taxon>Pseudomonadati</taxon>
        <taxon>Pseudomonadota</taxon>
        <taxon>Alphaproteobacteria</taxon>
        <taxon>Emcibacterales</taxon>
        <taxon>Emcibacteraceae</taxon>
        <taxon>Emcibacter</taxon>
    </lineage>
</organism>